<dbReference type="AlphaFoldDB" id="A0A645E5I5"/>
<dbReference type="EMBL" id="VSSQ01043114">
    <property type="protein sequence ID" value="MPM96765.1"/>
    <property type="molecule type" value="Genomic_DNA"/>
</dbReference>
<organism evidence="1">
    <name type="scientific">bioreactor metagenome</name>
    <dbReference type="NCBI Taxonomy" id="1076179"/>
    <lineage>
        <taxon>unclassified sequences</taxon>
        <taxon>metagenomes</taxon>
        <taxon>ecological metagenomes</taxon>
    </lineage>
</organism>
<reference evidence="1" key="1">
    <citation type="submission" date="2019-08" db="EMBL/GenBank/DDBJ databases">
        <authorList>
            <person name="Kucharzyk K."/>
            <person name="Murdoch R.W."/>
            <person name="Higgins S."/>
            <person name="Loffler F."/>
        </authorList>
    </citation>
    <scope>NUCLEOTIDE SEQUENCE</scope>
</reference>
<accession>A0A645E5I5</accession>
<gene>
    <name evidence="1" type="ORF">SDC9_143930</name>
</gene>
<protein>
    <submittedName>
        <fullName evidence="1">Uncharacterized protein</fullName>
    </submittedName>
</protein>
<proteinExistence type="predicted"/>
<sequence>MASKNTMVFLNLVILVCVKHTAMAEMMLITAKVGSRKESGGVLPIRISLIIPPPTAVVTASIITPKMSSFFSIPMSAPDMAKAIVPIISKLVQTNIAPPLYELNNLIISHIKTFASVILG</sequence>
<evidence type="ECO:0000313" key="1">
    <source>
        <dbReference type="EMBL" id="MPM96765.1"/>
    </source>
</evidence>
<name>A0A645E5I5_9ZZZZ</name>
<comment type="caution">
    <text evidence="1">The sequence shown here is derived from an EMBL/GenBank/DDBJ whole genome shotgun (WGS) entry which is preliminary data.</text>
</comment>